<reference evidence="1 2" key="1">
    <citation type="submission" date="2024-08" db="EMBL/GenBank/DDBJ databases">
        <authorList>
            <person name="Lu H."/>
        </authorList>
    </citation>
    <scope>NUCLEOTIDE SEQUENCE [LARGE SCALE GENOMIC DNA]</scope>
    <source>
        <strain evidence="1 2">BYS78W</strain>
    </source>
</reference>
<proteinExistence type="predicted"/>
<keyword evidence="2" id="KW-1185">Reference proteome</keyword>
<dbReference type="Proteomes" id="UP001606134">
    <property type="component" value="Unassembled WGS sequence"/>
</dbReference>
<dbReference type="RefSeq" id="WP_394408185.1">
    <property type="nucleotide sequence ID" value="NZ_JBIGIC010000003.1"/>
</dbReference>
<comment type="caution">
    <text evidence="1">The sequence shown here is derived from an EMBL/GenBank/DDBJ whole genome shotgun (WGS) entry which is preliminary data.</text>
</comment>
<accession>A0ABW7H9Z2</accession>
<name>A0ABW7H9Z2_9BURK</name>
<evidence type="ECO:0000313" key="2">
    <source>
        <dbReference type="Proteomes" id="UP001606134"/>
    </source>
</evidence>
<sequence length="121" mass="14103">MLPRRIENFLNAGDAIVAETSTSGAEWTTFVQIRGLPKPGVPREARRYLNSTWSMWEYWDFEFRRIVLRTGWRDNEADYDLYTVDDARVVTVDETTFNTALSNWIADVTQLRHNTESPCPL</sequence>
<gene>
    <name evidence="1" type="ORF">ACG04R_08650</name>
</gene>
<evidence type="ECO:0000313" key="1">
    <source>
        <dbReference type="EMBL" id="MFG6486737.1"/>
    </source>
</evidence>
<protein>
    <submittedName>
        <fullName evidence="1">Uncharacterized protein</fullName>
    </submittedName>
</protein>
<organism evidence="1 2">
    <name type="scientific">Pelomonas candidula</name>
    <dbReference type="NCBI Taxonomy" id="3299025"/>
    <lineage>
        <taxon>Bacteria</taxon>
        <taxon>Pseudomonadati</taxon>
        <taxon>Pseudomonadota</taxon>
        <taxon>Betaproteobacteria</taxon>
        <taxon>Burkholderiales</taxon>
        <taxon>Sphaerotilaceae</taxon>
        <taxon>Roseateles</taxon>
    </lineage>
</organism>
<dbReference type="EMBL" id="JBIGIC010000003">
    <property type="protein sequence ID" value="MFG6486737.1"/>
    <property type="molecule type" value="Genomic_DNA"/>
</dbReference>